<dbReference type="Pfam" id="PF21419">
    <property type="entry name" value="RoxA-like_Cyt-c"/>
    <property type="match status" value="1"/>
</dbReference>
<gene>
    <name evidence="10" type="ORF">ACFFJP_15655</name>
</gene>
<evidence type="ECO:0000256" key="8">
    <source>
        <dbReference type="PROSITE-ProRule" id="PRU00433"/>
    </source>
</evidence>
<evidence type="ECO:0000256" key="6">
    <source>
        <dbReference type="ARBA" id="ARBA00023002"/>
    </source>
</evidence>
<dbReference type="SUPFAM" id="SSF46626">
    <property type="entry name" value="Cytochrome c"/>
    <property type="match status" value="2"/>
</dbReference>
<dbReference type="InterPro" id="IPR023929">
    <property type="entry name" value="MbnH-like"/>
</dbReference>
<dbReference type="InterPro" id="IPR026259">
    <property type="entry name" value="MauG/Cytc_peroxidase"/>
</dbReference>
<evidence type="ECO:0000256" key="4">
    <source>
        <dbReference type="ARBA" id="ARBA00022729"/>
    </source>
</evidence>
<keyword evidence="6" id="KW-0560">Oxidoreductase</keyword>
<protein>
    <submittedName>
        <fullName evidence="10">MbnH family di-heme enzyme</fullName>
    </submittedName>
</protein>
<feature type="domain" description="Cytochrome c" evidence="9">
    <location>
        <begin position="199"/>
        <end position="355"/>
    </location>
</feature>
<evidence type="ECO:0000256" key="2">
    <source>
        <dbReference type="ARBA" id="ARBA00022617"/>
    </source>
</evidence>
<dbReference type="NCBIfam" id="TIGR04039">
    <property type="entry name" value="MXAN_0977_Heme2"/>
    <property type="match status" value="1"/>
</dbReference>
<keyword evidence="5" id="KW-0574">Periplasm</keyword>
<name>A0ABV6BH57_9GAMM</name>
<dbReference type="InterPro" id="IPR009056">
    <property type="entry name" value="Cyt_c-like_dom"/>
</dbReference>
<organism evidence="10 11">
    <name type="scientific">Rheinheimera tilapiae</name>
    <dbReference type="NCBI Taxonomy" id="875043"/>
    <lineage>
        <taxon>Bacteria</taxon>
        <taxon>Pseudomonadati</taxon>
        <taxon>Pseudomonadota</taxon>
        <taxon>Gammaproteobacteria</taxon>
        <taxon>Chromatiales</taxon>
        <taxon>Chromatiaceae</taxon>
        <taxon>Rheinheimera</taxon>
    </lineage>
</organism>
<keyword evidence="3 8" id="KW-0479">Metal-binding</keyword>
<evidence type="ECO:0000256" key="5">
    <source>
        <dbReference type="ARBA" id="ARBA00022764"/>
    </source>
</evidence>
<dbReference type="EMBL" id="JBHLXP010000004">
    <property type="protein sequence ID" value="MFC0049734.1"/>
    <property type="molecule type" value="Genomic_DNA"/>
</dbReference>
<evidence type="ECO:0000259" key="9">
    <source>
        <dbReference type="PROSITE" id="PS51007"/>
    </source>
</evidence>
<dbReference type="InterPro" id="IPR051395">
    <property type="entry name" value="Cytochrome_c_Peroxidase/MauG"/>
</dbReference>
<evidence type="ECO:0000256" key="7">
    <source>
        <dbReference type="ARBA" id="ARBA00023004"/>
    </source>
</evidence>
<dbReference type="PROSITE" id="PS51007">
    <property type="entry name" value="CYTC"/>
    <property type="match status" value="2"/>
</dbReference>
<dbReference type="PIRSF" id="PIRSF000294">
    <property type="entry name" value="Cytochrome-c_peroxidase"/>
    <property type="match status" value="1"/>
</dbReference>
<evidence type="ECO:0000313" key="11">
    <source>
        <dbReference type="Proteomes" id="UP001589813"/>
    </source>
</evidence>
<dbReference type="RefSeq" id="WP_377246156.1">
    <property type="nucleotide sequence ID" value="NZ_JBHLXP010000004.1"/>
</dbReference>
<accession>A0ABV6BH57</accession>
<evidence type="ECO:0000256" key="3">
    <source>
        <dbReference type="ARBA" id="ARBA00022723"/>
    </source>
</evidence>
<dbReference type="InterPro" id="IPR004852">
    <property type="entry name" value="Di-haem_cyt_c_peroxidsae"/>
</dbReference>
<dbReference type="PANTHER" id="PTHR30600">
    <property type="entry name" value="CYTOCHROME C PEROXIDASE-RELATED"/>
    <property type="match status" value="1"/>
</dbReference>
<sequence>MQSAALLVLLSSCTPAPLPYQWPLPEGFPKPAVPADNPMSAAKAELGRYLFYDKALSGNGQQSCASCHQQAFAFAEPQAVSAGSTGEQHRRNALALVNVAYNKTLTWAHPDLQQIEQQLLIPMFGEQPVELGISGHEQQVLQQLKRGPYPALFEAAFGDEAVDFQRVTQALASFVRSLVSLQAPFDRYAYQGDDSALTPQQIDGMNLFFSERLECHHCHGGFNFTQSTSHEKQPLDRRPFHNTGLYFTGRQQVAGQGYPDKDRGLAELTMQPDDDGRFRAPTLRNIALTAPYMHDGSVATLEDVLDIYQQGGRQTREGAWPGDGRLHPAKSNFVKGFDLTAEERAAVLAFLQSLTDPHFITNPAYADPWPASPAAGSRSQP</sequence>
<evidence type="ECO:0000256" key="1">
    <source>
        <dbReference type="ARBA" id="ARBA00004418"/>
    </source>
</evidence>
<dbReference type="PANTHER" id="PTHR30600:SF14">
    <property type="entry name" value="CYTOCHROME C PEROXIDASE"/>
    <property type="match status" value="1"/>
</dbReference>
<dbReference type="Proteomes" id="UP001589813">
    <property type="component" value="Unassembled WGS sequence"/>
</dbReference>
<keyword evidence="2 8" id="KW-0349">Heme</keyword>
<dbReference type="InterPro" id="IPR036909">
    <property type="entry name" value="Cyt_c-like_dom_sf"/>
</dbReference>
<keyword evidence="4" id="KW-0732">Signal</keyword>
<proteinExistence type="predicted"/>
<comment type="subcellular location">
    <subcellularLocation>
        <location evidence="1">Periplasm</location>
    </subcellularLocation>
</comment>
<dbReference type="Pfam" id="PF03150">
    <property type="entry name" value="CCP_MauG"/>
    <property type="match status" value="1"/>
</dbReference>
<reference evidence="10 11" key="1">
    <citation type="submission" date="2024-09" db="EMBL/GenBank/DDBJ databases">
        <authorList>
            <person name="Sun Q."/>
            <person name="Mori K."/>
        </authorList>
    </citation>
    <scope>NUCLEOTIDE SEQUENCE [LARGE SCALE GENOMIC DNA]</scope>
    <source>
        <strain evidence="10 11">KCTC 23315</strain>
    </source>
</reference>
<keyword evidence="7 8" id="KW-0408">Iron</keyword>
<keyword evidence="11" id="KW-1185">Reference proteome</keyword>
<comment type="caution">
    <text evidence="10">The sequence shown here is derived from an EMBL/GenBank/DDBJ whole genome shotgun (WGS) entry which is preliminary data.</text>
</comment>
<feature type="domain" description="Cytochrome c" evidence="9">
    <location>
        <begin position="42"/>
        <end position="172"/>
    </location>
</feature>
<dbReference type="Gene3D" id="1.10.760.10">
    <property type="entry name" value="Cytochrome c-like domain"/>
    <property type="match status" value="2"/>
</dbReference>
<evidence type="ECO:0000313" key="10">
    <source>
        <dbReference type="EMBL" id="MFC0049734.1"/>
    </source>
</evidence>